<name>A0A166HLU2_9AGAM</name>
<evidence type="ECO:0000256" key="1">
    <source>
        <dbReference type="ARBA" id="ARBA00012452"/>
    </source>
</evidence>
<keyword evidence="5" id="KW-1185">Reference proteome</keyword>
<dbReference type="SFLD" id="SFLDS00019">
    <property type="entry name" value="Glutathione_Transferase_(cytos"/>
    <property type="match status" value="1"/>
</dbReference>
<dbReference type="Proteomes" id="UP000076532">
    <property type="component" value="Unassembled WGS sequence"/>
</dbReference>
<dbReference type="GO" id="GO:0004364">
    <property type="term" value="F:glutathione transferase activity"/>
    <property type="evidence" value="ECO:0007669"/>
    <property type="project" value="UniProtKB-EC"/>
</dbReference>
<evidence type="ECO:0000313" key="4">
    <source>
        <dbReference type="EMBL" id="KZP19000.1"/>
    </source>
</evidence>
<dbReference type="EMBL" id="KV417567">
    <property type="protein sequence ID" value="KZP19000.1"/>
    <property type="molecule type" value="Genomic_DNA"/>
</dbReference>
<dbReference type="STRING" id="436010.A0A166HLU2"/>
<dbReference type="GO" id="GO:0005737">
    <property type="term" value="C:cytoplasm"/>
    <property type="evidence" value="ECO:0007669"/>
    <property type="project" value="TreeGrafter"/>
</dbReference>
<dbReference type="InterPro" id="IPR036282">
    <property type="entry name" value="Glutathione-S-Trfase_C_sf"/>
</dbReference>
<dbReference type="SUPFAM" id="SSF52833">
    <property type="entry name" value="Thioredoxin-like"/>
    <property type="match status" value="1"/>
</dbReference>
<dbReference type="PROSITE" id="PS50404">
    <property type="entry name" value="GST_NTER"/>
    <property type="match status" value="1"/>
</dbReference>
<dbReference type="PANTHER" id="PTHR43900">
    <property type="entry name" value="GLUTATHIONE S-TRANSFERASE RHO"/>
    <property type="match status" value="1"/>
</dbReference>
<dbReference type="Gene3D" id="3.40.30.10">
    <property type="entry name" value="Glutaredoxin"/>
    <property type="match status" value="1"/>
</dbReference>
<evidence type="ECO:0000313" key="5">
    <source>
        <dbReference type="Proteomes" id="UP000076532"/>
    </source>
</evidence>
<organism evidence="4 5">
    <name type="scientific">Athelia psychrophila</name>
    <dbReference type="NCBI Taxonomy" id="1759441"/>
    <lineage>
        <taxon>Eukaryota</taxon>
        <taxon>Fungi</taxon>
        <taxon>Dikarya</taxon>
        <taxon>Basidiomycota</taxon>
        <taxon>Agaricomycotina</taxon>
        <taxon>Agaricomycetes</taxon>
        <taxon>Agaricomycetidae</taxon>
        <taxon>Atheliales</taxon>
        <taxon>Atheliaceae</taxon>
        <taxon>Athelia</taxon>
    </lineage>
</organism>
<dbReference type="PANTHER" id="PTHR43900:SF3">
    <property type="entry name" value="GLUTATHIONE S-TRANSFERASE RHO"/>
    <property type="match status" value="1"/>
</dbReference>
<sequence>MVLKLYGNPISTCTKCAVVVLKEKNVPFKFIAIYFSKGEHKAPDFVAKQPFGQVPLLIRSHLLILFPDDDGFILYECRAIWRYIATKYASQGPALIPLGDLEKNALFEQAASSEQANFEPAQVIYYEKFYKKMIGQETDEAVVAENKAKLGGNLDVYEVILSKQAYVAGNVCLLYSYPGLPGPRPPPGEGEH</sequence>
<dbReference type="InterPro" id="IPR036249">
    <property type="entry name" value="Thioredoxin-like_sf"/>
</dbReference>
<dbReference type="Pfam" id="PF02798">
    <property type="entry name" value="GST_N"/>
    <property type="match status" value="1"/>
</dbReference>
<evidence type="ECO:0000259" key="3">
    <source>
        <dbReference type="PROSITE" id="PS50404"/>
    </source>
</evidence>
<reference evidence="4 5" key="1">
    <citation type="journal article" date="2016" name="Mol. Biol. Evol.">
        <title>Comparative Genomics of Early-Diverging Mushroom-Forming Fungi Provides Insights into the Origins of Lignocellulose Decay Capabilities.</title>
        <authorList>
            <person name="Nagy L.G."/>
            <person name="Riley R."/>
            <person name="Tritt A."/>
            <person name="Adam C."/>
            <person name="Daum C."/>
            <person name="Floudas D."/>
            <person name="Sun H."/>
            <person name="Yadav J.S."/>
            <person name="Pangilinan J."/>
            <person name="Larsson K.H."/>
            <person name="Matsuura K."/>
            <person name="Barry K."/>
            <person name="Labutti K."/>
            <person name="Kuo R."/>
            <person name="Ohm R.A."/>
            <person name="Bhattacharya S.S."/>
            <person name="Shirouzu T."/>
            <person name="Yoshinaga Y."/>
            <person name="Martin F.M."/>
            <person name="Grigoriev I.V."/>
            <person name="Hibbett D.S."/>
        </authorList>
    </citation>
    <scope>NUCLEOTIDE SEQUENCE [LARGE SCALE GENOMIC DNA]</scope>
    <source>
        <strain evidence="4 5">CBS 109695</strain>
    </source>
</reference>
<dbReference type="EC" id="2.5.1.18" evidence="1"/>
<dbReference type="SUPFAM" id="SSF47616">
    <property type="entry name" value="GST C-terminal domain-like"/>
    <property type="match status" value="1"/>
</dbReference>
<dbReference type="OrthoDB" id="249703at2759"/>
<dbReference type="GO" id="GO:0043295">
    <property type="term" value="F:glutathione binding"/>
    <property type="evidence" value="ECO:0007669"/>
    <property type="project" value="TreeGrafter"/>
</dbReference>
<proteinExistence type="predicted"/>
<keyword evidence="2" id="KW-0808">Transferase</keyword>
<dbReference type="AlphaFoldDB" id="A0A166HLU2"/>
<feature type="domain" description="GST N-terminal" evidence="3">
    <location>
        <begin position="1"/>
        <end position="92"/>
    </location>
</feature>
<dbReference type="InterPro" id="IPR004045">
    <property type="entry name" value="Glutathione_S-Trfase_N"/>
</dbReference>
<dbReference type="Gene3D" id="1.20.1050.10">
    <property type="match status" value="1"/>
</dbReference>
<gene>
    <name evidence="4" type="ORF">FIBSPDRAFT_828569</name>
</gene>
<accession>A0A166HLU2</accession>
<dbReference type="SFLD" id="SFLDG00358">
    <property type="entry name" value="Main_(cytGST)"/>
    <property type="match status" value="1"/>
</dbReference>
<protein>
    <recommendedName>
        <fullName evidence="1">glutathione transferase</fullName>
        <ecNumber evidence="1">2.5.1.18</ecNumber>
    </recommendedName>
</protein>
<dbReference type="GO" id="GO:0006749">
    <property type="term" value="P:glutathione metabolic process"/>
    <property type="evidence" value="ECO:0007669"/>
    <property type="project" value="TreeGrafter"/>
</dbReference>
<evidence type="ECO:0000256" key="2">
    <source>
        <dbReference type="ARBA" id="ARBA00022679"/>
    </source>
</evidence>
<dbReference type="InterPro" id="IPR040079">
    <property type="entry name" value="Glutathione_S-Trfase"/>
</dbReference>
<dbReference type="FunFam" id="3.40.30.10:FF:000016">
    <property type="entry name" value="Glutathione S-transferase F2"/>
    <property type="match status" value="1"/>
</dbReference>